<accession>A0A7I4YYJ4</accession>
<dbReference type="Proteomes" id="UP000025227">
    <property type="component" value="Unplaced"/>
</dbReference>
<keyword evidence="2" id="KW-1185">Reference proteome</keyword>
<dbReference type="WBParaSite" id="HCON_00161770-00001">
    <property type="protein sequence ID" value="HCON_00161770-00001"/>
    <property type="gene ID" value="HCON_00161770"/>
</dbReference>
<dbReference type="AlphaFoldDB" id="A0A7I4YYJ4"/>
<reference evidence="3" key="1">
    <citation type="submission" date="2020-12" db="UniProtKB">
        <authorList>
            <consortium name="WormBaseParasite"/>
        </authorList>
    </citation>
    <scope>IDENTIFICATION</scope>
    <source>
        <strain evidence="3">MHco3</strain>
    </source>
</reference>
<organism evidence="2 3">
    <name type="scientific">Haemonchus contortus</name>
    <name type="common">Barber pole worm</name>
    <dbReference type="NCBI Taxonomy" id="6289"/>
    <lineage>
        <taxon>Eukaryota</taxon>
        <taxon>Metazoa</taxon>
        <taxon>Ecdysozoa</taxon>
        <taxon>Nematoda</taxon>
        <taxon>Chromadorea</taxon>
        <taxon>Rhabditida</taxon>
        <taxon>Rhabditina</taxon>
        <taxon>Rhabditomorpha</taxon>
        <taxon>Strongyloidea</taxon>
        <taxon>Trichostrongylidae</taxon>
        <taxon>Haemonchus</taxon>
    </lineage>
</organism>
<evidence type="ECO:0000256" key="1">
    <source>
        <dbReference type="SAM" id="MobiDB-lite"/>
    </source>
</evidence>
<dbReference type="OMA" id="CMQIREK"/>
<name>A0A7I4YYJ4_HAECO</name>
<sequence>MASTSKESYGTASYAISRHRKNKVFMWQSRVVHGRVYEFLVASKFRIPGLVSWKCMHCMQIREKLKRQKQPVKDLKIPLVLIDNDIIRENPDEPLNARHFCQGKNVVDAVLKRTKLQFYEEWSTSNEPPLEVSVDRFSDAVLEAVPLDLDEVQKQQMKQSLDEKCERVMKKVLRKRKRDAWWSPDRRAKSLVVADSSDDSNSLPKVVVSSALSAVDDNEYIDVVGDAPDESGRSVELRTDRLY</sequence>
<feature type="region of interest" description="Disordered" evidence="1">
    <location>
        <begin position="223"/>
        <end position="243"/>
    </location>
</feature>
<evidence type="ECO:0000313" key="2">
    <source>
        <dbReference type="Proteomes" id="UP000025227"/>
    </source>
</evidence>
<dbReference type="OrthoDB" id="5811900at2759"/>
<proteinExistence type="predicted"/>
<protein>
    <submittedName>
        <fullName evidence="3">Uncharacterized protein</fullName>
    </submittedName>
</protein>
<evidence type="ECO:0000313" key="3">
    <source>
        <dbReference type="WBParaSite" id="HCON_00161770-00001"/>
    </source>
</evidence>
<feature type="compositionally biased region" description="Basic and acidic residues" evidence="1">
    <location>
        <begin position="230"/>
        <end position="243"/>
    </location>
</feature>